<dbReference type="InParanoid" id="S7W680"/>
<dbReference type="VEuPathDB" id="MicrosporidiaDB:SLOPH_483"/>
<dbReference type="Proteomes" id="UP000014978">
    <property type="component" value="Unassembled WGS sequence"/>
</dbReference>
<keyword evidence="1" id="KW-0175">Coiled coil</keyword>
<sequence length="442" mass="52424">MNNRRRLEHSKNILHNNKTTKYTIQPSLLTTLLYKNYNVNFVNHILSDLEEFYEYIECNKIDDQNDGLVEGSLKNNINDNVKSRIIVNTFENITNTFNSYIDIFKKYRTIIRLARYKKIILNYSTYDTNPIKSIDINNVADKLAHKFLCIKQMTESKADIKKAIQLEVDIDQQIPSCIKEVYDKKEDGEILEVTDKQTNNPYKESGYCINIIEIFNRYIKIHSLKENIQLFHKKIDNGRLILESKNHRIILSLCNNVQDPEWNILEFTQNKDTTLDGNKNDLNENNNNLDNNENNNKENINNTHNINIINLIKNNNDIIKNIISYERIYCTMLNLNSIYNKYKYYIEDMKGKNINMNISGNYHDFNISILENIYVNYKYNNYSIYATVTIDNKEHIKIINIRNGEESWSSNFYSEEEYFNNVEDILIFHDKIIEENINENIK</sequence>
<feature type="non-terminal residue" evidence="2">
    <location>
        <position position="442"/>
    </location>
</feature>
<protein>
    <submittedName>
        <fullName evidence="2">Uncharacterized protein</fullName>
    </submittedName>
</protein>
<proteinExistence type="predicted"/>
<dbReference type="OrthoDB" id="2191774at2759"/>
<organism evidence="2 3">
    <name type="scientific">Spraguea lophii (strain 42_110)</name>
    <name type="common">Microsporidian parasite</name>
    <dbReference type="NCBI Taxonomy" id="1358809"/>
    <lineage>
        <taxon>Eukaryota</taxon>
        <taxon>Fungi</taxon>
        <taxon>Fungi incertae sedis</taxon>
        <taxon>Microsporidia</taxon>
        <taxon>Spragueidae</taxon>
        <taxon>Spraguea</taxon>
    </lineage>
</organism>
<comment type="caution">
    <text evidence="2">The sequence shown here is derived from an EMBL/GenBank/DDBJ whole genome shotgun (WGS) entry which is preliminary data.</text>
</comment>
<dbReference type="EMBL" id="ATCN01000908">
    <property type="protein sequence ID" value="EPR78271.1"/>
    <property type="molecule type" value="Genomic_DNA"/>
</dbReference>
<evidence type="ECO:0000313" key="3">
    <source>
        <dbReference type="Proteomes" id="UP000014978"/>
    </source>
</evidence>
<name>S7W680_SPRLO</name>
<reference evidence="3" key="1">
    <citation type="journal article" date="2013" name="PLoS Genet.">
        <title>The genome of Spraguea lophii and the basis of host-microsporidian interactions.</title>
        <authorList>
            <person name="Campbell S.E."/>
            <person name="Williams T.A."/>
            <person name="Yousuf A."/>
            <person name="Soanes D.M."/>
            <person name="Paszkiewicz K.H."/>
            <person name="Williams B.A.P."/>
        </authorList>
    </citation>
    <scope>NUCLEOTIDE SEQUENCE [LARGE SCALE GENOMIC DNA]</scope>
    <source>
        <strain evidence="3">42_110</strain>
    </source>
</reference>
<dbReference type="AlphaFoldDB" id="S7W680"/>
<gene>
    <name evidence="2" type="ORF">SLOPH_483</name>
</gene>
<dbReference type="HOGENOM" id="CLU_619900_0_0_1"/>
<feature type="coiled-coil region" evidence="1">
    <location>
        <begin position="275"/>
        <end position="302"/>
    </location>
</feature>
<evidence type="ECO:0000256" key="1">
    <source>
        <dbReference type="SAM" id="Coils"/>
    </source>
</evidence>
<evidence type="ECO:0000313" key="2">
    <source>
        <dbReference type="EMBL" id="EPR78271.1"/>
    </source>
</evidence>
<accession>S7W680</accession>
<keyword evidence="3" id="KW-1185">Reference proteome</keyword>